<feature type="signal peptide" evidence="1">
    <location>
        <begin position="1"/>
        <end position="18"/>
    </location>
</feature>
<dbReference type="Pfam" id="PF13088">
    <property type="entry name" value="BNR_2"/>
    <property type="match status" value="1"/>
</dbReference>
<feature type="chain" id="PRO_5031552265" evidence="1">
    <location>
        <begin position="19"/>
        <end position="583"/>
    </location>
</feature>
<keyword evidence="5" id="KW-1185">Reference proteome</keyword>
<feature type="domain" description="SGNH hydrolase-type esterase" evidence="3">
    <location>
        <begin position="371"/>
        <end position="567"/>
    </location>
</feature>
<organism evidence="4 5">
    <name type="scientific">Prosthecobacter vanneervenii</name>
    <dbReference type="NCBI Taxonomy" id="48466"/>
    <lineage>
        <taxon>Bacteria</taxon>
        <taxon>Pseudomonadati</taxon>
        <taxon>Verrucomicrobiota</taxon>
        <taxon>Verrucomicrobiia</taxon>
        <taxon>Verrucomicrobiales</taxon>
        <taxon>Verrucomicrobiaceae</taxon>
        <taxon>Prosthecobacter</taxon>
    </lineage>
</organism>
<gene>
    <name evidence="4" type="ORF">HNQ65_004968</name>
</gene>
<dbReference type="SUPFAM" id="SSF52266">
    <property type="entry name" value="SGNH hydrolase"/>
    <property type="match status" value="1"/>
</dbReference>
<dbReference type="Proteomes" id="UP000590740">
    <property type="component" value="Unassembled WGS sequence"/>
</dbReference>
<proteinExistence type="predicted"/>
<dbReference type="InterPro" id="IPR036278">
    <property type="entry name" value="Sialidase_sf"/>
</dbReference>
<dbReference type="InterPro" id="IPR051532">
    <property type="entry name" value="Ester_Hydrolysis_Enzymes"/>
</dbReference>
<dbReference type="InterPro" id="IPR013830">
    <property type="entry name" value="SGNH_hydro"/>
</dbReference>
<protein>
    <submittedName>
        <fullName evidence="4">Lysophospholipase L1-like esterase</fullName>
    </submittedName>
</protein>
<dbReference type="InterPro" id="IPR011040">
    <property type="entry name" value="Sialidase"/>
</dbReference>
<dbReference type="PANTHER" id="PTHR30383:SF5">
    <property type="entry name" value="SGNH HYDROLASE-TYPE ESTERASE DOMAIN-CONTAINING PROTEIN"/>
    <property type="match status" value="1"/>
</dbReference>
<evidence type="ECO:0000259" key="3">
    <source>
        <dbReference type="Pfam" id="PF13472"/>
    </source>
</evidence>
<dbReference type="GO" id="GO:0004622">
    <property type="term" value="F:phosphatidylcholine lysophospholipase activity"/>
    <property type="evidence" value="ECO:0007669"/>
    <property type="project" value="TreeGrafter"/>
</dbReference>
<evidence type="ECO:0000313" key="5">
    <source>
        <dbReference type="Proteomes" id="UP000590740"/>
    </source>
</evidence>
<evidence type="ECO:0000313" key="4">
    <source>
        <dbReference type="EMBL" id="MBB5035358.1"/>
    </source>
</evidence>
<keyword evidence="1" id="KW-0732">Signal</keyword>
<dbReference type="RefSeq" id="WP_184344066.1">
    <property type="nucleotide sequence ID" value="NZ_JACHIG010000016.1"/>
</dbReference>
<dbReference type="Pfam" id="PF13472">
    <property type="entry name" value="Lipase_GDSL_2"/>
    <property type="match status" value="1"/>
</dbReference>
<dbReference type="AlphaFoldDB" id="A0A7W8DMI4"/>
<name>A0A7W8DMI4_9BACT</name>
<evidence type="ECO:0000256" key="1">
    <source>
        <dbReference type="SAM" id="SignalP"/>
    </source>
</evidence>
<dbReference type="Gene3D" id="3.40.50.1110">
    <property type="entry name" value="SGNH hydrolase"/>
    <property type="match status" value="1"/>
</dbReference>
<dbReference type="CDD" id="cd15482">
    <property type="entry name" value="Sialidase_non-viral"/>
    <property type="match status" value="1"/>
</dbReference>
<reference evidence="4 5" key="1">
    <citation type="submission" date="2020-08" db="EMBL/GenBank/DDBJ databases">
        <title>Genomic Encyclopedia of Type Strains, Phase IV (KMG-IV): sequencing the most valuable type-strain genomes for metagenomic binning, comparative biology and taxonomic classification.</title>
        <authorList>
            <person name="Goeker M."/>
        </authorList>
    </citation>
    <scope>NUCLEOTIDE SEQUENCE [LARGE SCALE GENOMIC DNA]</scope>
    <source>
        <strain evidence="4 5">DSM 12252</strain>
    </source>
</reference>
<dbReference type="PANTHER" id="PTHR30383">
    <property type="entry name" value="THIOESTERASE 1/PROTEASE 1/LYSOPHOSPHOLIPASE L1"/>
    <property type="match status" value="1"/>
</dbReference>
<dbReference type="SUPFAM" id="SSF50939">
    <property type="entry name" value="Sialidases"/>
    <property type="match status" value="1"/>
</dbReference>
<feature type="domain" description="Sialidase" evidence="2">
    <location>
        <begin position="116"/>
        <end position="329"/>
    </location>
</feature>
<sequence length="583" mass="63849">MRLLFLPLLLLSGAAAIAADAPTLHPKASALPFTHQGPFVTTADGGVLCIDARNALRSTDEGHTWSSTPLFAEAKKYNVSNERTLLRTREGVIISAWMNGAERLAPKRWGWGNPSVDWKAFVLPTYSCRSTDDGKTWETPVLLSTPWCGCIHSMIQMKSGRIVLVGQEIIPQWRHATVMWASDDVGKTWQRGDVLDYGVGAHDHAGSIEGSVVERKDGSLYLLLRTESGFLWEATSRDGLKWEGLKQTPIASVTCCPQMARLSDGRIALLWNAPPRHDPKNGTSRVELSLAFSDDETATWTKPVIVAANYVAGGRVSYPYLYERKPGELWITTMQGGLRMKVNAADLGAGEIPVFVPPPKPVPKPGGIVMFGDSTTAPRGSLKVYATRVEQGLQSIGSSMGVYNAGIGGNTTQDALKRLQSDVLNHQPRVVVMQFGINDSAVDVWKKPPATTSRVPLEDFIRNYRTLIQTAQKQGAKVILMTPNPLRWTSKLRELYGHPPYDPAAEDGFESAALVRYNEAVRQLAAELKLPLLDVHAAYPAFAAKHQTTIDEMLLDGMHPGDLGHQLVAELLVPAIREAVRGR</sequence>
<accession>A0A7W8DMI4</accession>
<comment type="caution">
    <text evidence="4">The sequence shown here is derived from an EMBL/GenBank/DDBJ whole genome shotgun (WGS) entry which is preliminary data.</text>
</comment>
<evidence type="ECO:0000259" key="2">
    <source>
        <dbReference type="Pfam" id="PF13088"/>
    </source>
</evidence>
<dbReference type="InterPro" id="IPR036514">
    <property type="entry name" value="SGNH_hydro_sf"/>
</dbReference>
<dbReference type="Gene3D" id="2.120.10.10">
    <property type="match status" value="1"/>
</dbReference>
<dbReference type="EMBL" id="JACHIG010000016">
    <property type="protein sequence ID" value="MBB5035358.1"/>
    <property type="molecule type" value="Genomic_DNA"/>
</dbReference>